<keyword evidence="1" id="KW-0540">Nuclease</keyword>
<accession>A0ABW5XSW3</accession>
<evidence type="ECO:0000313" key="2">
    <source>
        <dbReference type="Proteomes" id="UP001597601"/>
    </source>
</evidence>
<dbReference type="RefSeq" id="WP_377129130.1">
    <property type="nucleotide sequence ID" value="NZ_JBHUON010000019.1"/>
</dbReference>
<gene>
    <name evidence="1" type="ORF">ACFSYC_14640</name>
</gene>
<dbReference type="GO" id="GO:0004519">
    <property type="term" value="F:endonuclease activity"/>
    <property type="evidence" value="ECO:0007669"/>
    <property type="project" value="UniProtKB-KW"/>
</dbReference>
<reference evidence="2" key="1">
    <citation type="journal article" date="2019" name="Int. J. Syst. Evol. Microbiol.">
        <title>The Global Catalogue of Microorganisms (GCM) 10K type strain sequencing project: providing services to taxonomists for standard genome sequencing and annotation.</title>
        <authorList>
            <consortium name="The Broad Institute Genomics Platform"/>
            <consortium name="The Broad Institute Genome Sequencing Center for Infectious Disease"/>
            <person name="Wu L."/>
            <person name="Ma J."/>
        </authorList>
    </citation>
    <scope>NUCLEOTIDE SEQUENCE [LARGE SCALE GENOMIC DNA]</scope>
    <source>
        <strain evidence="2">KCTC 52232</strain>
    </source>
</reference>
<protein>
    <submittedName>
        <fullName evidence="1">Endonuclease V</fullName>
    </submittedName>
</protein>
<comment type="caution">
    <text evidence="1">The sequence shown here is derived from an EMBL/GenBank/DDBJ whole genome shotgun (WGS) entry which is preliminary data.</text>
</comment>
<keyword evidence="1" id="KW-0255">Endonuclease</keyword>
<dbReference type="Proteomes" id="UP001597601">
    <property type="component" value="Unassembled WGS sequence"/>
</dbReference>
<dbReference type="Gene3D" id="3.30.2170.10">
    <property type="entry name" value="archaeoglobus fulgidus dsm 4304 superfamily"/>
    <property type="match status" value="1"/>
</dbReference>
<sequence>MYALLAVFKIMLRLVGRFTFQSKHFGTLAPMPLIDNYPDSDFLNAPDKSLRVVYEDLQNKGFDAGGGEILHYKEKPFTGTIVEYVNGSLVCEDEFTDGHIGGAQRSYHQNGQLSEEYFKAYNTSYGLYKRWDEQGNITYQEDRGLQPYSICLALDVCYTNKTTKVAGTGIELPSEEIKFTEIVYVDDIEDYQAGQFYKRELPCLLKLLDKVDKGKLAVIIIDGHVYVDNSREFGLGGKLWEALNKLVPVIGVAKNSFERNSLTVTEVCRGQSKKPLYVSAIGVSNRAAVALITNLKGKHRIPDFLKSVDALSKRP</sequence>
<dbReference type="InterPro" id="IPR007581">
    <property type="entry name" value="Endonuclease-V"/>
</dbReference>
<name>A0ABW5XSW3_9SPHI</name>
<keyword evidence="2" id="KW-1185">Reference proteome</keyword>
<keyword evidence="1" id="KW-0378">Hydrolase</keyword>
<proteinExistence type="predicted"/>
<dbReference type="EMBL" id="JBHUON010000019">
    <property type="protein sequence ID" value="MFD2865936.1"/>
    <property type="molecule type" value="Genomic_DNA"/>
</dbReference>
<organism evidence="1 2">
    <name type="scientific">Mucilaginibacter antarcticus</name>
    <dbReference type="NCBI Taxonomy" id="1855725"/>
    <lineage>
        <taxon>Bacteria</taxon>
        <taxon>Pseudomonadati</taxon>
        <taxon>Bacteroidota</taxon>
        <taxon>Sphingobacteriia</taxon>
        <taxon>Sphingobacteriales</taxon>
        <taxon>Sphingobacteriaceae</taxon>
        <taxon>Mucilaginibacter</taxon>
    </lineage>
</organism>
<dbReference type="Pfam" id="PF04493">
    <property type="entry name" value="Endonuclease_5"/>
    <property type="match status" value="1"/>
</dbReference>
<evidence type="ECO:0000313" key="1">
    <source>
        <dbReference type="EMBL" id="MFD2865936.1"/>
    </source>
</evidence>